<name>A0A8J3EM13_9BACL</name>
<sequence>MLTFEEKLRIIESFPQLKRKDVSLGRVNFSYDESILDKKNVVYHLHPNGNGYVYGAHLRFYDTDEKGYVNIRDYSEKALRTIIEKSIHFMTEKPAGEQTPEEEVNETWKNREGHTLTLVQEDEDVWNVYAGENLDNMFGTYDEAVDYLLEEGFRPFTK</sequence>
<proteinExistence type="predicted"/>
<dbReference type="Proteomes" id="UP000656813">
    <property type="component" value="Unassembled WGS sequence"/>
</dbReference>
<reference evidence="1" key="2">
    <citation type="submission" date="2020-09" db="EMBL/GenBank/DDBJ databases">
        <authorList>
            <person name="Sun Q."/>
            <person name="Zhou Y."/>
        </authorList>
    </citation>
    <scope>NUCLEOTIDE SEQUENCE</scope>
    <source>
        <strain evidence="1">CGMCC 1.12777</strain>
    </source>
</reference>
<gene>
    <name evidence="1" type="ORF">GCM10007096_19710</name>
</gene>
<comment type="caution">
    <text evidence="1">The sequence shown here is derived from an EMBL/GenBank/DDBJ whole genome shotgun (WGS) entry which is preliminary data.</text>
</comment>
<evidence type="ECO:0000313" key="2">
    <source>
        <dbReference type="Proteomes" id="UP000656813"/>
    </source>
</evidence>
<dbReference type="EMBL" id="BMFV01000013">
    <property type="protein sequence ID" value="GGH81591.1"/>
    <property type="molecule type" value="Genomic_DNA"/>
</dbReference>
<dbReference type="AlphaFoldDB" id="A0A8J3EM13"/>
<protein>
    <submittedName>
        <fullName evidence="1">Uncharacterized protein</fullName>
    </submittedName>
</protein>
<reference evidence="1" key="1">
    <citation type="journal article" date="2014" name="Int. J. Syst. Evol. Microbiol.">
        <title>Complete genome sequence of Corynebacterium casei LMG S-19264T (=DSM 44701T), isolated from a smear-ripened cheese.</title>
        <authorList>
            <consortium name="US DOE Joint Genome Institute (JGI-PGF)"/>
            <person name="Walter F."/>
            <person name="Albersmeier A."/>
            <person name="Kalinowski J."/>
            <person name="Ruckert C."/>
        </authorList>
    </citation>
    <scope>NUCLEOTIDE SEQUENCE</scope>
    <source>
        <strain evidence="1">CGMCC 1.12777</strain>
    </source>
</reference>
<dbReference type="RefSeq" id="WP_188497231.1">
    <property type="nucleotide sequence ID" value="NZ_BMFV01000013.1"/>
</dbReference>
<accession>A0A8J3EM13</accession>
<keyword evidence="2" id="KW-1185">Reference proteome</keyword>
<organism evidence="1 2">
    <name type="scientific">Pullulanibacillus pueri</name>
    <dbReference type="NCBI Taxonomy" id="1437324"/>
    <lineage>
        <taxon>Bacteria</taxon>
        <taxon>Bacillati</taxon>
        <taxon>Bacillota</taxon>
        <taxon>Bacilli</taxon>
        <taxon>Bacillales</taxon>
        <taxon>Sporolactobacillaceae</taxon>
        <taxon>Pullulanibacillus</taxon>
    </lineage>
</organism>
<evidence type="ECO:0000313" key="1">
    <source>
        <dbReference type="EMBL" id="GGH81591.1"/>
    </source>
</evidence>